<name>A0A1M6HCW4_9FLAO</name>
<dbReference type="Proteomes" id="UP000184543">
    <property type="component" value="Unassembled WGS sequence"/>
</dbReference>
<organism evidence="1 2">
    <name type="scientific">Pseudozobellia thermophila</name>
    <dbReference type="NCBI Taxonomy" id="192903"/>
    <lineage>
        <taxon>Bacteria</taxon>
        <taxon>Pseudomonadati</taxon>
        <taxon>Bacteroidota</taxon>
        <taxon>Flavobacteriia</taxon>
        <taxon>Flavobacteriales</taxon>
        <taxon>Flavobacteriaceae</taxon>
        <taxon>Pseudozobellia</taxon>
    </lineage>
</organism>
<evidence type="ECO:0000313" key="2">
    <source>
        <dbReference type="Proteomes" id="UP000184543"/>
    </source>
</evidence>
<dbReference type="EMBL" id="FQYU01000003">
    <property type="protein sequence ID" value="SHJ20057.1"/>
    <property type="molecule type" value="Genomic_DNA"/>
</dbReference>
<dbReference type="RefSeq" id="WP_072992896.1">
    <property type="nucleotide sequence ID" value="NZ_FQYU01000003.1"/>
</dbReference>
<protein>
    <submittedName>
        <fullName evidence="1">Uncharacterized protein</fullName>
    </submittedName>
</protein>
<keyword evidence="2" id="KW-1185">Reference proteome</keyword>
<reference evidence="2" key="1">
    <citation type="submission" date="2016-11" db="EMBL/GenBank/DDBJ databases">
        <authorList>
            <person name="Varghese N."/>
            <person name="Submissions S."/>
        </authorList>
    </citation>
    <scope>NUCLEOTIDE SEQUENCE [LARGE SCALE GENOMIC DNA]</scope>
    <source>
        <strain evidence="2">DSM 19858</strain>
    </source>
</reference>
<gene>
    <name evidence="1" type="ORF">SAMN04488513_1034</name>
</gene>
<dbReference type="OrthoDB" id="1448873at2"/>
<evidence type="ECO:0000313" key="1">
    <source>
        <dbReference type="EMBL" id="SHJ20057.1"/>
    </source>
</evidence>
<proteinExistence type="predicted"/>
<accession>A0A1M6HCW4</accession>
<sequence length="87" mass="10448">MTINWIVGAEADENLKRYCVDFEYRLRPKITKYLISRLDPDYCSDFSCFQFDVDLPGRCIRLSDKTPSRYYCLLEPDFEREIDFNTI</sequence>
<dbReference type="AlphaFoldDB" id="A0A1M6HCW4"/>